<keyword evidence="3" id="KW-1185">Reference proteome</keyword>
<accession>A0A7Z1AUU9</accession>
<sequence length="215" mass="23149">MTGQDGGFRAASARFSAEVAAALTRARRAASEAKAQSAEFRKKTSELAEQAKTGRLRGVHRDQVEPTGEAARTDAAKFRNDNGLPVEDLPAADALIGRLPEPEPVPDDDDLDEDFSQHAVMVDVDERAVPAEPVQPVQDPPDDRPDDGSRDVSRTRETVGSDSTVPPNTPPNVGTVPDDEDFSQQRILFDVSGETYRPSAFPDSVLGLSDEQNPS</sequence>
<dbReference type="Proteomes" id="UP000185696">
    <property type="component" value="Unassembled WGS sequence"/>
</dbReference>
<evidence type="ECO:0000313" key="2">
    <source>
        <dbReference type="EMBL" id="OLF04928.1"/>
    </source>
</evidence>
<reference evidence="2 3" key="1">
    <citation type="submission" date="2016-12" db="EMBL/GenBank/DDBJ databases">
        <title>The draft genome sequence of Actinophytocola xinjiangensis.</title>
        <authorList>
            <person name="Wang W."/>
            <person name="Yuan L."/>
        </authorList>
    </citation>
    <scope>NUCLEOTIDE SEQUENCE [LARGE SCALE GENOMIC DNA]</scope>
    <source>
        <strain evidence="2 3">CGMCC 4.4663</strain>
    </source>
</reference>
<comment type="caution">
    <text evidence="2">The sequence shown here is derived from an EMBL/GenBank/DDBJ whole genome shotgun (WGS) entry which is preliminary data.</text>
</comment>
<proteinExistence type="predicted"/>
<protein>
    <submittedName>
        <fullName evidence="2">Uncharacterized protein</fullName>
    </submittedName>
</protein>
<dbReference type="AlphaFoldDB" id="A0A7Z1AUU9"/>
<feature type="region of interest" description="Disordered" evidence="1">
    <location>
        <begin position="27"/>
        <end position="215"/>
    </location>
</feature>
<evidence type="ECO:0000313" key="3">
    <source>
        <dbReference type="Proteomes" id="UP000185696"/>
    </source>
</evidence>
<feature type="compositionally biased region" description="Acidic residues" evidence="1">
    <location>
        <begin position="104"/>
        <end position="114"/>
    </location>
</feature>
<feature type="compositionally biased region" description="Basic and acidic residues" evidence="1">
    <location>
        <begin position="141"/>
        <end position="159"/>
    </location>
</feature>
<dbReference type="EMBL" id="MSIF01000035">
    <property type="protein sequence ID" value="OLF04928.1"/>
    <property type="molecule type" value="Genomic_DNA"/>
</dbReference>
<name>A0A7Z1AUU9_9PSEU</name>
<evidence type="ECO:0000256" key="1">
    <source>
        <dbReference type="SAM" id="MobiDB-lite"/>
    </source>
</evidence>
<dbReference type="RefSeq" id="WP_075137974.1">
    <property type="nucleotide sequence ID" value="NZ_MSIF01000035.1"/>
</dbReference>
<feature type="compositionally biased region" description="Basic and acidic residues" evidence="1">
    <location>
        <begin position="71"/>
        <end position="80"/>
    </location>
</feature>
<dbReference type="OrthoDB" id="3697875at2"/>
<organism evidence="2 3">
    <name type="scientific">Actinophytocola xinjiangensis</name>
    <dbReference type="NCBI Taxonomy" id="485602"/>
    <lineage>
        <taxon>Bacteria</taxon>
        <taxon>Bacillati</taxon>
        <taxon>Actinomycetota</taxon>
        <taxon>Actinomycetes</taxon>
        <taxon>Pseudonocardiales</taxon>
        <taxon>Pseudonocardiaceae</taxon>
    </lineage>
</organism>
<gene>
    <name evidence="2" type="ORF">BLA60_38190</name>
</gene>